<dbReference type="PANTHER" id="PTHR33110">
    <property type="entry name" value="F-BOX/KELCH-REPEAT PROTEIN-RELATED"/>
    <property type="match status" value="1"/>
</dbReference>
<proteinExistence type="predicted"/>
<dbReference type="AlphaFoldDB" id="M8C0R5"/>
<accession>M8C0R5</accession>
<evidence type="ECO:0000259" key="1">
    <source>
        <dbReference type="Pfam" id="PF03478"/>
    </source>
</evidence>
<dbReference type="Pfam" id="PF03478">
    <property type="entry name" value="Beta-prop_KIB1-4"/>
    <property type="match status" value="1"/>
</dbReference>
<organism evidence="2">
    <name type="scientific">Aegilops tauschii</name>
    <name type="common">Tausch's goatgrass</name>
    <name type="synonym">Aegilops squarrosa</name>
    <dbReference type="NCBI Taxonomy" id="37682"/>
    <lineage>
        <taxon>Eukaryota</taxon>
        <taxon>Viridiplantae</taxon>
        <taxon>Streptophyta</taxon>
        <taxon>Embryophyta</taxon>
        <taxon>Tracheophyta</taxon>
        <taxon>Spermatophyta</taxon>
        <taxon>Magnoliopsida</taxon>
        <taxon>Liliopsida</taxon>
        <taxon>Poales</taxon>
        <taxon>Poaceae</taxon>
        <taxon>BOP clade</taxon>
        <taxon>Pooideae</taxon>
        <taxon>Triticodae</taxon>
        <taxon>Triticeae</taxon>
        <taxon>Triticinae</taxon>
        <taxon>Aegilops</taxon>
    </lineage>
</organism>
<dbReference type="PANTHER" id="PTHR33110:SF100">
    <property type="entry name" value="F-BOX DOMAIN-CONTAINING PROTEIN"/>
    <property type="match status" value="1"/>
</dbReference>
<sequence>MRSTEDDIVAVATNNWNCPVILCHPGRPGAWVPGRREKPYASVFDIVFHKDGLYGITERNDLVVMDLNEDDNGIPIVKDVRYVIKHPSDEEEEEMEEYDEDGEVYINYEEEEEYDEDEEVYINNEEEEYDEDAEVPINIYDEEVEYNAASSVDEENEDFEEVFCGNDAFNDDMENHENNLHNCDHKQVPSNKDKGEVDDVTMGIIDKSEDDKRILSRLELKGKRHDGDEKVPDGMELVGFHCDDQGKPGDGTETSRHLFESNGKLLLVKRQQCHPGHSPDYTRQVEVLEADMGAGVWTPISADVSGMFFVSSRCSKHVSASEEARKGFKCHFVDEHDMAVDLKSQRYLPWVGKPTWFFPQKIVV</sequence>
<dbReference type="EnsemblPlants" id="EMT12674">
    <property type="protein sequence ID" value="EMT12674"/>
    <property type="gene ID" value="F775_03633"/>
</dbReference>
<evidence type="ECO:0000313" key="2">
    <source>
        <dbReference type="EnsemblPlants" id="EMT12674"/>
    </source>
</evidence>
<dbReference type="InterPro" id="IPR005174">
    <property type="entry name" value="KIB1-4_b-propeller"/>
</dbReference>
<reference evidence="2" key="1">
    <citation type="submission" date="2015-06" db="UniProtKB">
        <authorList>
            <consortium name="EnsemblPlants"/>
        </authorList>
    </citation>
    <scope>IDENTIFICATION</scope>
</reference>
<name>M8C0R5_AEGTA</name>
<protein>
    <recommendedName>
        <fullName evidence="1">KIB1-4 beta-propeller domain-containing protein</fullName>
    </recommendedName>
</protein>
<feature type="domain" description="KIB1-4 beta-propeller" evidence="1">
    <location>
        <begin position="229"/>
        <end position="338"/>
    </location>
</feature>